<protein>
    <recommendedName>
        <fullName evidence="3">SRPBCC family protein</fullName>
    </recommendedName>
</protein>
<dbReference type="RefSeq" id="WP_172158973.1">
    <property type="nucleotide sequence ID" value="NZ_CP053564.1"/>
</dbReference>
<dbReference type="KEGG" id="pbro:HOP40_14970"/>
<accession>A0A6M6JIY0</accession>
<gene>
    <name evidence="1" type="ORF">HOP40_14970</name>
</gene>
<organism evidence="1 2">
    <name type="scientific">Pseudonocardia broussonetiae</name>
    <dbReference type="NCBI Taxonomy" id="2736640"/>
    <lineage>
        <taxon>Bacteria</taxon>
        <taxon>Bacillati</taxon>
        <taxon>Actinomycetota</taxon>
        <taxon>Actinomycetes</taxon>
        <taxon>Pseudonocardiales</taxon>
        <taxon>Pseudonocardiaceae</taxon>
        <taxon>Pseudonocardia</taxon>
    </lineage>
</organism>
<name>A0A6M6JIY0_9PSEU</name>
<dbReference type="EMBL" id="CP053564">
    <property type="protein sequence ID" value="QJY46960.1"/>
    <property type="molecule type" value="Genomic_DNA"/>
</dbReference>
<dbReference type="Pfam" id="PF10604">
    <property type="entry name" value="Polyketide_cyc2"/>
    <property type="match status" value="1"/>
</dbReference>
<dbReference type="Gene3D" id="3.30.530.20">
    <property type="match status" value="1"/>
</dbReference>
<evidence type="ECO:0000313" key="1">
    <source>
        <dbReference type="EMBL" id="QJY46960.1"/>
    </source>
</evidence>
<dbReference type="InterPro" id="IPR019587">
    <property type="entry name" value="Polyketide_cyclase/dehydratase"/>
</dbReference>
<dbReference type="InterPro" id="IPR023393">
    <property type="entry name" value="START-like_dom_sf"/>
</dbReference>
<reference evidence="1 2" key="1">
    <citation type="submission" date="2020-05" db="EMBL/GenBank/DDBJ databases">
        <authorList>
            <person name="Mo P."/>
        </authorList>
    </citation>
    <scope>NUCLEOTIDE SEQUENCE [LARGE SCALE GENOMIC DNA]</scope>
    <source>
        <strain evidence="1 2">Gen01</strain>
    </source>
</reference>
<sequence>MNSIEYSAETDVDAPAAAVWALVADYGRDPEWRDGVATMAPSPPGPVRPGTTTDERMRAMGRAYRNGGVVGEVEPGVRFTWRTTSGVDADGARTVRDLGDGRSRVRLEVRLRPQGAQRLLAPVLRAVLRRGLVADAARLRALAERAVQRT</sequence>
<dbReference type="Proteomes" id="UP000505377">
    <property type="component" value="Chromosome"/>
</dbReference>
<dbReference type="SUPFAM" id="SSF55961">
    <property type="entry name" value="Bet v1-like"/>
    <property type="match status" value="1"/>
</dbReference>
<keyword evidence="2" id="KW-1185">Reference proteome</keyword>
<proteinExistence type="predicted"/>
<dbReference type="AlphaFoldDB" id="A0A6M6JIY0"/>
<evidence type="ECO:0008006" key="3">
    <source>
        <dbReference type="Google" id="ProtNLM"/>
    </source>
</evidence>
<evidence type="ECO:0000313" key="2">
    <source>
        <dbReference type="Proteomes" id="UP000505377"/>
    </source>
</evidence>